<dbReference type="KEGG" id="cci:CC1G_02538"/>
<dbReference type="EMBL" id="AACS02000009">
    <property type="protein sequence ID" value="EAU89649.2"/>
    <property type="molecule type" value="Genomic_DNA"/>
</dbReference>
<dbReference type="Proteomes" id="UP000001861">
    <property type="component" value="Unassembled WGS sequence"/>
</dbReference>
<evidence type="ECO:0008006" key="4">
    <source>
        <dbReference type="Google" id="ProtNLM"/>
    </source>
</evidence>
<accession>A8NBS8</accession>
<gene>
    <name evidence="2" type="ORF">CC1G_02538</name>
</gene>
<keyword evidence="1" id="KW-0378">Hydrolase</keyword>
<keyword evidence="3" id="KW-1185">Reference proteome</keyword>
<dbReference type="OMA" id="HDWIAHD"/>
<dbReference type="SUPFAM" id="SSF52266">
    <property type="entry name" value="SGNH hydrolase"/>
    <property type="match status" value="1"/>
</dbReference>
<dbReference type="eggNOG" id="ENOG502SIGC">
    <property type="taxonomic scope" value="Eukaryota"/>
</dbReference>
<dbReference type="VEuPathDB" id="FungiDB:CC1G_02538"/>
<dbReference type="PANTHER" id="PTHR45648:SF22">
    <property type="entry name" value="GDSL LIPASE_ACYLHYDROLASE FAMILY PROTEIN (AFU_ORTHOLOGUE AFUA_4G14700)"/>
    <property type="match status" value="1"/>
</dbReference>
<evidence type="ECO:0000256" key="1">
    <source>
        <dbReference type="ARBA" id="ARBA00022801"/>
    </source>
</evidence>
<dbReference type="Pfam" id="PF00657">
    <property type="entry name" value="Lipase_GDSL"/>
    <property type="match status" value="1"/>
</dbReference>
<dbReference type="STRING" id="240176.A8NBS8"/>
<dbReference type="InterPro" id="IPR001087">
    <property type="entry name" value="GDSL"/>
</dbReference>
<evidence type="ECO:0000313" key="3">
    <source>
        <dbReference type="Proteomes" id="UP000001861"/>
    </source>
</evidence>
<protein>
    <recommendedName>
        <fullName evidence="4">Carbohydrate esterase family 16 protein</fullName>
    </recommendedName>
</protein>
<dbReference type="GO" id="GO:0016788">
    <property type="term" value="F:hydrolase activity, acting on ester bonds"/>
    <property type="evidence" value="ECO:0007669"/>
    <property type="project" value="InterPro"/>
</dbReference>
<evidence type="ECO:0000313" key="2">
    <source>
        <dbReference type="EMBL" id="EAU89649.2"/>
    </source>
</evidence>
<proteinExistence type="predicted"/>
<dbReference type="RefSeq" id="XP_001832276.2">
    <property type="nucleotide sequence ID" value="XM_001832224.2"/>
</dbReference>
<dbReference type="Gene3D" id="3.40.50.1110">
    <property type="entry name" value="SGNH hydrolase"/>
    <property type="match status" value="1"/>
</dbReference>
<sequence length="354" mass="39538">MSTVLQTSESWPGLEGVKRLFIFGDSYCSVFKTPTNFSQEISPSADNPFYTPYPGRTYAGEGQPNWVGHFITKYAPGPRYDPSKKRQSKDYKKDPLLVYNYASGGDRVAGVAYQVQKLFLPHVGAKPRWAPWDERNSLFTMFVGINDCASFFYPSGLQQSEGQPNVDPVAARVDQFMELQEELYAAGARNFVFFDLPPIDQSPALGLITAPTVYEVASSKDLDPNHISPYQKWNQILLGRLETFKSSHPDATVFLFSTHQVFSDLLQNLEKYGFPTEDRHRKGGSVWVDHLHPTSRVHDIIARSLAEFLNGVGGVGGRDAEESLESEKVKKERSGVSKFFRSASLKMGLGGKDS</sequence>
<dbReference type="InParanoid" id="A8NBS8"/>
<dbReference type="OrthoDB" id="1600564at2759"/>
<dbReference type="PANTHER" id="PTHR45648">
    <property type="entry name" value="GDSL LIPASE/ACYLHYDROLASE FAMILY PROTEIN (AFU_ORTHOLOGUE AFUA_4G14700)"/>
    <property type="match status" value="1"/>
</dbReference>
<name>A8NBS8_COPC7</name>
<dbReference type="AlphaFoldDB" id="A8NBS8"/>
<comment type="caution">
    <text evidence="2">The sequence shown here is derived from an EMBL/GenBank/DDBJ whole genome shotgun (WGS) entry which is preliminary data.</text>
</comment>
<reference evidence="2 3" key="1">
    <citation type="journal article" date="2010" name="Proc. Natl. Acad. Sci. U.S.A.">
        <title>Insights into evolution of multicellular fungi from the assembled chromosomes of the mushroom Coprinopsis cinerea (Coprinus cinereus).</title>
        <authorList>
            <person name="Stajich J.E."/>
            <person name="Wilke S.K."/>
            <person name="Ahren D."/>
            <person name="Au C.H."/>
            <person name="Birren B.W."/>
            <person name="Borodovsky M."/>
            <person name="Burns C."/>
            <person name="Canback B."/>
            <person name="Casselton L.A."/>
            <person name="Cheng C.K."/>
            <person name="Deng J."/>
            <person name="Dietrich F.S."/>
            <person name="Fargo D.C."/>
            <person name="Farman M.L."/>
            <person name="Gathman A.C."/>
            <person name="Goldberg J."/>
            <person name="Guigo R."/>
            <person name="Hoegger P.J."/>
            <person name="Hooker J.B."/>
            <person name="Huggins A."/>
            <person name="James T.Y."/>
            <person name="Kamada T."/>
            <person name="Kilaru S."/>
            <person name="Kodira C."/>
            <person name="Kues U."/>
            <person name="Kupfer D."/>
            <person name="Kwan H.S."/>
            <person name="Lomsadze A."/>
            <person name="Li W."/>
            <person name="Lilly W.W."/>
            <person name="Ma L.J."/>
            <person name="Mackey A.J."/>
            <person name="Manning G."/>
            <person name="Martin F."/>
            <person name="Muraguchi H."/>
            <person name="Natvig D.O."/>
            <person name="Palmerini H."/>
            <person name="Ramesh M.A."/>
            <person name="Rehmeyer C.J."/>
            <person name="Roe B.A."/>
            <person name="Shenoy N."/>
            <person name="Stanke M."/>
            <person name="Ter-Hovhannisyan V."/>
            <person name="Tunlid A."/>
            <person name="Velagapudi R."/>
            <person name="Vision T.J."/>
            <person name="Zeng Q."/>
            <person name="Zolan M.E."/>
            <person name="Pukkila P.J."/>
        </authorList>
    </citation>
    <scope>NUCLEOTIDE SEQUENCE [LARGE SCALE GENOMIC DNA]</scope>
    <source>
        <strain evidence="3">Okayama-7 / 130 / ATCC MYA-4618 / FGSC 9003</strain>
    </source>
</reference>
<organism evidence="2 3">
    <name type="scientific">Coprinopsis cinerea (strain Okayama-7 / 130 / ATCC MYA-4618 / FGSC 9003)</name>
    <name type="common">Inky cap fungus</name>
    <name type="synonym">Hormographiella aspergillata</name>
    <dbReference type="NCBI Taxonomy" id="240176"/>
    <lineage>
        <taxon>Eukaryota</taxon>
        <taxon>Fungi</taxon>
        <taxon>Dikarya</taxon>
        <taxon>Basidiomycota</taxon>
        <taxon>Agaricomycotina</taxon>
        <taxon>Agaricomycetes</taxon>
        <taxon>Agaricomycetidae</taxon>
        <taxon>Agaricales</taxon>
        <taxon>Agaricineae</taxon>
        <taxon>Psathyrellaceae</taxon>
        <taxon>Coprinopsis</taxon>
    </lineage>
</organism>
<dbReference type="InterPro" id="IPR036514">
    <property type="entry name" value="SGNH_hydro_sf"/>
</dbReference>
<dbReference type="InterPro" id="IPR051058">
    <property type="entry name" value="GDSL_Est/Lipase"/>
</dbReference>
<dbReference type="HOGENOM" id="CLU_015101_4_1_1"/>
<dbReference type="GeneID" id="6008760"/>